<evidence type="ECO:0000313" key="2">
    <source>
        <dbReference type="EMBL" id="KAA6436675.1"/>
    </source>
</evidence>
<dbReference type="AlphaFoldDB" id="A0A5M8QKN1"/>
<accession>A0A5M8QKN1</accession>
<dbReference type="EMBL" id="VBSN01000066">
    <property type="protein sequence ID" value="KAA6436675.1"/>
    <property type="molecule type" value="Genomic_DNA"/>
</dbReference>
<keyword evidence="3" id="KW-1185">Reference proteome</keyword>
<organism evidence="2 3">
    <name type="scientific">Dyadobacter flavalbus</name>
    <dbReference type="NCBI Taxonomy" id="2579942"/>
    <lineage>
        <taxon>Bacteria</taxon>
        <taxon>Pseudomonadati</taxon>
        <taxon>Bacteroidota</taxon>
        <taxon>Cytophagia</taxon>
        <taxon>Cytophagales</taxon>
        <taxon>Spirosomataceae</taxon>
        <taxon>Dyadobacter</taxon>
    </lineage>
</organism>
<proteinExistence type="predicted"/>
<dbReference type="OrthoDB" id="9796039at2"/>
<dbReference type="InterPro" id="IPR024775">
    <property type="entry name" value="DinB-like"/>
</dbReference>
<comment type="caution">
    <text evidence="2">The sequence shown here is derived from an EMBL/GenBank/DDBJ whole genome shotgun (WGS) entry which is preliminary data.</text>
</comment>
<dbReference type="SUPFAM" id="SSF109854">
    <property type="entry name" value="DinB/YfiT-like putative metalloenzymes"/>
    <property type="match status" value="1"/>
</dbReference>
<dbReference type="Gene3D" id="1.20.120.450">
    <property type="entry name" value="dinb family like domain"/>
    <property type="match status" value="1"/>
</dbReference>
<dbReference type="RefSeq" id="WP_139013995.1">
    <property type="nucleotide sequence ID" value="NZ_VBSN01000066.1"/>
</dbReference>
<feature type="domain" description="DinB-like" evidence="1">
    <location>
        <begin position="35"/>
        <end position="167"/>
    </location>
</feature>
<dbReference type="Pfam" id="PF12867">
    <property type="entry name" value="DinB_2"/>
    <property type="match status" value="1"/>
</dbReference>
<evidence type="ECO:0000259" key="1">
    <source>
        <dbReference type="Pfam" id="PF12867"/>
    </source>
</evidence>
<sequence length="175" mass="20338">MTDRKFPIGPLVLRDDYTKEEIEGFVSIIANIAGDYSRLVENLAEVDLVKTYREGSWNIRQLVHHVADIQFLHYMRMKKAVTEPDYKEVTLIDMNAWAETPDSFQAPVSVSLNMLHGVHYRYALFAQSLDEEQFEITYFHPLRKIDINQKQALAMSAWHVQHHLAHIKLALDMLA</sequence>
<gene>
    <name evidence="2" type="ORF">FEM33_21275</name>
</gene>
<evidence type="ECO:0000313" key="3">
    <source>
        <dbReference type="Proteomes" id="UP000323994"/>
    </source>
</evidence>
<dbReference type="InterPro" id="IPR034660">
    <property type="entry name" value="DinB/YfiT-like"/>
</dbReference>
<name>A0A5M8QKN1_9BACT</name>
<dbReference type="Proteomes" id="UP000323994">
    <property type="component" value="Unassembled WGS sequence"/>
</dbReference>
<reference evidence="2 3" key="1">
    <citation type="submission" date="2019-05" db="EMBL/GenBank/DDBJ databases">
        <authorList>
            <person name="Qu J.-H."/>
        </authorList>
    </citation>
    <scope>NUCLEOTIDE SEQUENCE [LARGE SCALE GENOMIC DNA]</scope>
    <source>
        <strain evidence="2 3">NS28</strain>
    </source>
</reference>
<protein>
    <recommendedName>
        <fullName evidence="1">DinB-like domain-containing protein</fullName>
    </recommendedName>
</protein>